<dbReference type="EMBL" id="JAUTXU010000043">
    <property type="protein sequence ID" value="KAK3716341.1"/>
    <property type="molecule type" value="Genomic_DNA"/>
</dbReference>
<accession>A0ACC3NFZ2</accession>
<comment type="caution">
    <text evidence="1">The sequence shown here is derived from an EMBL/GenBank/DDBJ whole genome shotgun (WGS) entry which is preliminary data.</text>
</comment>
<evidence type="ECO:0000313" key="1">
    <source>
        <dbReference type="EMBL" id="KAK3716341.1"/>
    </source>
</evidence>
<reference evidence="1" key="1">
    <citation type="submission" date="2023-07" db="EMBL/GenBank/DDBJ databases">
        <title>Black Yeasts Isolated from many extreme environments.</title>
        <authorList>
            <person name="Coleine C."/>
            <person name="Stajich J.E."/>
            <person name="Selbmann L."/>
        </authorList>
    </citation>
    <scope>NUCLEOTIDE SEQUENCE</scope>
    <source>
        <strain evidence="1">CCFEE 5714</strain>
    </source>
</reference>
<organism evidence="1 2">
    <name type="scientific">Vermiconidia calcicola</name>
    <dbReference type="NCBI Taxonomy" id="1690605"/>
    <lineage>
        <taxon>Eukaryota</taxon>
        <taxon>Fungi</taxon>
        <taxon>Dikarya</taxon>
        <taxon>Ascomycota</taxon>
        <taxon>Pezizomycotina</taxon>
        <taxon>Dothideomycetes</taxon>
        <taxon>Dothideomycetidae</taxon>
        <taxon>Mycosphaerellales</taxon>
        <taxon>Extremaceae</taxon>
        <taxon>Vermiconidia</taxon>
    </lineage>
</organism>
<keyword evidence="2" id="KW-1185">Reference proteome</keyword>
<sequence>MRLIDTATLQLRNNLDSKQHSHTWGEHELSLQDFEQAHKRTGPGFEKIEQCCRLAGEAGIEFAWVDTCCIDKTNSVELTEAVQSMFTWYEDAAVCYAFLDDLAGDQNTRTVVTGAELKQCRWFTRGWTLQELLAPWHIFFYNQAFKRVGTKVELNKAISDVTGVPINCLSNTWKPEECCIAQRMSWISERQTSRPEDMAYCLLGVFDINMPLDYGEGRRKAFLRLQEQIIARSDDESIFAWTCLNSDDNRERRGILAEDPTEFKYGGRIRLLDGPTRPPYSFSNRGLEISVQRGILPWRRWEANVALNCSIMVPVNNRQTDRSNPPSLATGTYTSFDQDFWEAAAYEQRRVVIRLKRFEKVRQDIISQAVTLTHHRVWYRTDLRTFEYYRSFARILGNGVLYRNVCVARTHLEYEHDAMVVSTFPSTRGNLRSFIFDFLPLLALIIMIFSGYYAVEGFTEPDLSNPTMALSMMATVWAYLTTVWTYFQGGAWSALRFPMLVGAVGASPRMGLGARRAV</sequence>
<name>A0ACC3NFZ2_9PEZI</name>
<gene>
    <name evidence="1" type="ORF">LTR37_006491</name>
</gene>
<protein>
    <submittedName>
        <fullName evidence="1">Uncharacterized protein</fullName>
    </submittedName>
</protein>
<evidence type="ECO:0000313" key="2">
    <source>
        <dbReference type="Proteomes" id="UP001281147"/>
    </source>
</evidence>
<proteinExistence type="predicted"/>
<dbReference type="Proteomes" id="UP001281147">
    <property type="component" value="Unassembled WGS sequence"/>
</dbReference>